<evidence type="ECO:0000313" key="3">
    <source>
        <dbReference type="EnsemblMetazoa" id="HelroP163842"/>
    </source>
</evidence>
<keyword evidence="1" id="KW-1133">Transmembrane helix</keyword>
<sequence length="159" mass="18290">MALEKWTVTTTDSEEQTEIINSHIAAMLKRRVSTVIRRQITETRVFVFAIIATSIITIIFIINVTIIIDTIEVIIVVVTIKVIQREKKIRAYTLRRVFLLPECVSCFILRSITLKWRVEISLEILTVGNRVSKLWIFTRVEIFCGAGVVVGYFLSHSYS</sequence>
<feature type="transmembrane region" description="Helical" evidence="1">
    <location>
        <begin position="45"/>
        <end position="77"/>
    </location>
</feature>
<dbReference type="Proteomes" id="UP000015101">
    <property type="component" value="Unassembled WGS sequence"/>
</dbReference>
<dbReference type="KEGG" id="hro:HELRODRAFT_163842"/>
<keyword evidence="1" id="KW-0812">Transmembrane</keyword>
<dbReference type="GeneID" id="20200243"/>
<dbReference type="HOGENOM" id="CLU_1662705_0_0_1"/>
<evidence type="ECO:0000256" key="1">
    <source>
        <dbReference type="SAM" id="Phobius"/>
    </source>
</evidence>
<evidence type="ECO:0000313" key="2">
    <source>
        <dbReference type="EMBL" id="ESN96738.1"/>
    </source>
</evidence>
<organism evidence="3 4">
    <name type="scientific">Helobdella robusta</name>
    <name type="common">Californian leech</name>
    <dbReference type="NCBI Taxonomy" id="6412"/>
    <lineage>
        <taxon>Eukaryota</taxon>
        <taxon>Metazoa</taxon>
        <taxon>Spiralia</taxon>
        <taxon>Lophotrochozoa</taxon>
        <taxon>Annelida</taxon>
        <taxon>Clitellata</taxon>
        <taxon>Hirudinea</taxon>
        <taxon>Rhynchobdellida</taxon>
        <taxon>Glossiphoniidae</taxon>
        <taxon>Helobdella</taxon>
    </lineage>
</organism>
<dbReference type="InParanoid" id="T1EUJ3"/>
<feature type="transmembrane region" description="Helical" evidence="1">
    <location>
        <begin position="134"/>
        <end position="154"/>
    </location>
</feature>
<keyword evidence="1" id="KW-0472">Membrane</keyword>
<proteinExistence type="predicted"/>
<gene>
    <name evidence="3" type="primary">20200243</name>
    <name evidence="2" type="ORF">HELRODRAFT_163842</name>
</gene>
<dbReference type="RefSeq" id="XP_009025853.1">
    <property type="nucleotide sequence ID" value="XM_009027605.1"/>
</dbReference>
<name>T1EUJ3_HELRO</name>
<dbReference type="AlphaFoldDB" id="T1EUJ3"/>
<dbReference type="CTD" id="20200243"/>
<protein>
    <submittedName>
        <fullName evidence="2 3">Uncharacterized protein</fullName>
    </submittedName>
</protein>
<reference evidence="2 4" key="2">
    <citation type="journal article" date="2013" name="Nature">
        <title>Insights into bilaterian evolution from three spiralian genomes.</title>
        <authorList>
            <person name="Simakov O."/>
            <person name="Marletaz F."/>
            <person name="Cho S.J."/>
            <person name="Edsinger-Gonzales E."/>
            <person name="Havlak P."/>
            <person name="Hellsten U."/>
            <person name="Kuo D.H."/>
            <person name="Larsson T."/>
            <person name="Lv J."/>
            <person name="Arendt D."/>
            <person name="Savage R."/>
            <person name="Osoegawa K."/>
            <person name="de Jong P."/>
            <person name="Grimwood J."/>
            <person name="Chapman J.A."/>
            <person name="Shapiro H."/>
            <person name="Aerts A."/>
            <person name="Otillar R.P."/>
            <person name="Terry A.Y."/>
            <person name="Boore J.L."/>
            <person name="Grigoriev I.V."/>
            <person name="Lindberg D.R."/>
            <person name="Seaver E.C."/>
            <person name="Weisblat D.A."/>
            <person name="Putnam N.H."/>
            <person name="Rokhsar D.S."/>
        </authorList>
    </citation>
    <scope>NUCLEOTIDE SEQUENCE</scope>
</reference>
<dbReference type="EMBL" id="KB097495">
    <property type="protein sequence ID" value="ESN96738.1"/>
    <property type="molecule type" value="Genomic_DNA"/>
</dbReference>
<keyword evidence="4" id="KW-1185">Reference proteome</keyword>
<reference evidence="4" key="1">
    <citation type="submission" date="2012-12" db="EMBL/GenBank/DDBJ databases">
        <authorList>
            <person name="Hellsten U."/>
            <person name="Grimwood J."/>
            <person name="Chapman J.A."/>
            <person name="Shapiro H."/>
            <person name="Aerts A."/>
            <person name="Otillar R.P."/>
            <person name="Terry A.Y."/>
            <person name="Boore J.L."/>
            <person name="Simakov O."/>
            <person name="Marletaz F."/>
            <person name="Cho S.-J."/>
            <person name="Edsinger-Gonzales E."/>
            <person name="Havlak P."/>
            <person name="Kuo D.-H."/>
            <person name="Larsson T."/>
            <person name="Lv J."/>
            <person name="Arendt D."/>
            <person name="Savage R."/>
            <person name="Osoegawa K."/>
            <person name="de Jong P."/>
            <person name="Lindberg D.R."/>
            <person name="Seaver E.C."/>
            <person name="Weisblat D.A."/>
            <person name="Putnam N.H."/>
            <person name="Grigoriev I.V."/>
            <person name="Rokhsar D.S."/>
        </authorList>
    </citation>
    <scope>NUCLEOTIDE SEQUENCE</scope>
</reference>
<accession>T1EUJ3</accession>
<dbReference type="EnsemblMetazoa" id="HelroT163842">
    <property type="protein sequence ID" value="HelroP163842"/>
    <property type="gene ID" value="HelroG163842"/>
</dbReference>
<evidence type="ECO:0000313" key="4">
    <source>
        <dbReference type="Proteomes" id="UP000015101"/>
    </source>
</evidence>
<dbReference type="EMBL" id="AMQM01001475">
    <property type="status" value="NOT_ANNOTATED_CDS"/>
    <property type="molecule type" value="Genomic_DNA"/>
</dbReference>
<reference evidence="3" key="3">
    <citation type="submission" date="2015-06" db="UniProtKB">
        <authorList>
            <consortium name="EnsemblMetazoa"/>
        </authorList>
    </citation>
    <scope>IDENTIFICATION</scope>
</reference>